<dbReference type="AlphaFoldDB" id="A0A1Y1MN71"/>
<sequence length="343" mass="40389">MLSDSVMYTNDNNYTPCGHIVGMLDRDERTAKLRCHSIRETKLSSVNHSHSHYCVHSRNHKHSHDIINHRHLVNSRRPHFRSRKNSYLWNTIRRLHQVLIVGIYLISLVSVPYSLSAPTRLQDMTDTDQPKWINPCGIDMGSVLHTLNIEVPKVSDLDLLTSIINQARIALSKANQFKDEFAQQIFKSNLEQLHKNWKQARYEWLPQESQIPKNLNEAVPEEHLEMLKMDNALVDTYEHLQKIAVGLEQVVLDQERERGPLVENFKQSELNLRLVLCELQMATYERGIHNKLHPDVTRDLMPDYLRNDNVNTSRNLRDWIIYRDYMNTLEYVIQVFDYFKSKL</sequence>
<accession>A0A1Y1MN71</accession>
<dbReference type="EMBL" id="GEZM01028011">
    <property type="protein sequence ID" value="JAV86518.1"/>
    <property type="molecule type" value="Transcribed_RNA"/>
</dbReference>
<protein>
    <submittedName>
        <fullName evidence="1">Uncharacterized protein</fullName>
    </submittedName>
</protein>
<proteinExistence type="predicted"/>
<organism evidence="1">
    <name type="scientific">Photinus pyralis</name>
    <name type="common">Common eastern firefly</name>
    <name type="synonym">Lampyris pyralis</name>
    <dbReference type="NCBI Taxonomy" id="7054"/>
    <lineage>
        <taxon>Eukaryota</taxon>
        <taxon>Metazoa</taxon>
        <taxon>Ecdysozoa</taxon>
        <taxon>Arthropoda</taxon>
        <taxon>Hexapoda</taxon>
        <taxon>Insecta</taxon>
        <taxon>Pterygota</taxon>
        <taxon>Neoptera</taxon>
        <taxon>Endopterygota</taxon>
        <taxon>Coleoptera</taxon>
        <taxon>Polyphaga</taxon>
        <taxon>Elateriformia</taxon>
        <taxon>Elateroidea</taxon>
        <taxon>Lampyridae</taxon>
        <taxon>Lampyrinae</taxon>
        <taxon>Photinus</taxon>
    </lineage>
</organism>
<name>A0A1Y1MN71_PHOPY</name>
<evidence type="ECO:0000313" key="1">
    <source>
        <dbReference type="EMBL" id="JAV86518.1"/>
    </source>
</evidence>
<reference evidence="1" key="1">
    <citation type="journal article" date="2016" name="Sci. Rep.">
        <title>Molecular characterization of firefly nuptial gifts: a multi-omics approach sheds light on postcopulatory sexual selection.</title>
        <authorList>
            <person name="Al-Wathiqui N."/>
            <person name="Fallon T.R."/>
            <person name="South A."/>
            <person name="Weng J.K."/>
            <person name="Lewis S.M."/>
        </authorList>
    </citation>
    <scope>NUCLEOTIDE SEQUENCE</scope>
</reference>